<feature type="compositionally biased region" description="Polar residues" evidence="2">
    <location>
        <begin position="532"/>
        <end position="541"/>
    </location>
</feature>
<feature type="compositionally biased region" description="Low complexity" evidence="2">
    <location>
        <begin position="263"/>
        <end position="275"/>
    </location>
</feature>
<feature type="region of interest" description="Disordered" evidence="2">
    <location>
        <begin position="1812"/>
        <end position="1913"/>
    </location>
</feature>
<feature type="compositionally biased region" description="Low complexity" evidence="2">
    <location>
        <begin position="339"/>
        <end position="350"/>
    </location>
</feature>
<dbReference type="GO" id="GO:0005085">
    <property type="term" value="F:guanyl-nucleotide exchange factor activity"/>
    <property type="evidence" value="ECO:0007669"/>
    <property type="project" value="UniProtKB-KW"/>
</dbReference>
<dbReference type="Pfam" id="PF00621">
    <property type="entry name" value="RhoGEF"/>
    <property type="match status" value="1"/>
</dbReference>
<dbReference type="GO" id="GO:0032955">
    <property type="term" value="P:regulation of division septum assembly"/>
    <property type="evidence" value="ECO:0007669"/>
    <property type="project" value="TreeGrafter"/>
</dbReference>
<dbReference type="InterPro" id="IPR035899">
    <property type="entry name" value="DBL_dom_sf"/>
</dbReference>
<dbReference type="CDD" id="cd07589">
    <property type="entry name" value="BAR_DNMBP"/>
    <property type="match status" value="1"/>
</dbReference>
<feature type="compositionally biased region" description="Polar residues" evidence="2">
    <location>
        <begin position="276"/>
        <end position="301"/>
    </location>
</feature>
<feature type="region of interest" description="Disordered" evidence="2">
    <location>
        <begin position="493"/>
        <end position="544"/>
    </location>
</feature>
<dbReference type="PROSITE" id="PS50010">
    <property type="entry name" value="DH_2"/>
    <property type="match status" value="1"/>
</dbReference>
<feature type="compositionally biased region" description="Low complexity" evidence="2">
    <location>
        <begin position="1774"/>
        <end position="1790"/>
    </location>
</feature>
<dbReference type="VEuPathDB" id="FungiDB:A9K55_003293"/>
<feature type="region of interest" description="Disordered" evidence="2">
    <location>
        <begin position="17"/>
        <end position="39"/>
    </location>
</feature>
<feature type="region of interest" description="Disordered" evidence="2">
    <location>
        <begin position="946"/>
        <end position="986"/>
    </location>
</feature>
<feature type="compositionally biased region" description="Polar residues" evidence="2">
    <location>
        <begin position="1050"/>
        <end position="1081"/>
    </location>
</feature>
<feature type="compositionally biased region" description="Pro residues" evidence="2">
    <location>
        <begin position="1144"/>
        <end position="1155"/>
    </location>
</feature>
<dbReference type="CDD" id="cd00160">
    <property type="entry name" value="RhoGEF"/>
    <property type="match status" value="1"/>
</dbReference>
<sequence>MARQIGRGRLASGGWAGVSKLNRCTGGTSKNTLKAPRPLSKIRQPLFQHTFALHSPSPPSPPATTRLGARPSAIHHSLFPVPVAPQTEGPISQSSSRVLFSPTDSAQPAHQCSRLHGHPVVLPIMEQDPDSGPPDTSALHPQTITTAPTPTGPPPLDLFAGAEDRSHPDTRLLHPEPVAVYAPSPAAAAAALHDQPPPATLAASASASASVPLPAAAVSASHLARDALPVISIEPDDFYKSYRPAVGASASTPILASVDATASPSTSSAMTSTLTQQPILPNGNNSAGSSGLTDELLSQPTRAPLLPQGTRSVSGPVVRPKGGPSVKDLKKRFDEKGASSTTPSMPQSMPRQRRGLTESSIAARNGLVVPKAHKLPAANGIAGASPRQMASTRSFSSNQSFASRINKSVIANNPSSLPQLSRKPHAQQRPGQASGLLFGEVAPEQHGSLTAAGFGIDEIRPRRISDSSVLTKSTFHSLPDQEQDVDLSSLPSSYTSAATHQAQASESPASGFHSPRTRSQSDASSRSSSNRTPNAIRTGLSNIPIAHSASKLPIAVRRLHSPTSSSGDNSPSRGTSPANLRQPPPASSQISRITPPPSRAKTPTSLNKTPTPATRERRPPPPSINNSANGSNGRLRSPSMTSPNLSPTLRSSRPRQPLANTSNKAKDPGTAKSARSKGKEPVSRRRKISAGPIDFEQRREHIRLAYSKSIRESEALEAKKKAATLARRNDRGSATATKPTANSTDIPPVPQIPRDAIDRAARDVSDAAPTPMSETESPTAAVPLAISPAVANASFDAVEDSPTLGIPGSYPHPSPTMPLIDKRASIASATSEATEFDGEAQTTPPVPAQHLPEVPITVVKPPSPNLAAPTSVNANTEYQYPILQAGDAQPRAQAQEHSQFMLADVSPDLPSTSTSFHGHTSFITPQPQVQEQAQQPGATGLFRAQELGEESDCQSEVDGSQSMQHAAYPRSEAATTDACTEDTDDHDQYERAYDLRYGDQLDSKRASTCASSDVSGFDDLHPFTSERGSYPLAGTLGIPSPRFRPDRASHQSTWTDLSVDSSRQLDTAGSETFMSSPSSAHHTAPFPLATSSRQDSFVDGPISRFEKELPPTPTEHQLPELDTGEGFSIPYLSPGPSHGLAFLPSPPVHEPPPIPNSTNGSADHSRNPSAIYEASQSTSTLINSERNSEVYITYANTPQSIDTTSFDTADNDSSKVAGTDSDGKSLLQDGDVPSEKERHRLMQRRNVIKELVDTEAVFVRDMNIVEEIYKGTAEACPRLDDQTVKLIFRNSHEIIEFHTLFLAEVKAAVAPVYVPKGGRTAKAPQLAASMEPGSTKSSDISDASDRETTIGPVFQRHLDRMKTIHEGFLRNSDQAAKRLIQIQQDSAVKVWLTECNEVAKDLTAAWDLDSLLIKPMQRITKYPNLIMTLLQHTPQDHPDRERLTATRDSLETAIIEINKTKKNFELVGQIVGRKHKDTDVKAGFARAFGKRVDKLQSSSSRVPDDPIYAKLHDKFGDDFVQLQVVLRDVEFYTRQVSQYVHEFLQYLSSIELVMRLQPGNFPEIESKWVQFNISMRDLEKVALEGHLAQVRKQVIEPFEQVIKAYGNPSLAMKKRQKRRLDYERADQQRRGGKTLEPKLRELVEQYDALNDALKAELPKLSSMTEKVGKICLGNFVNIQASWYKTWAEKLRTVLSDGPDVPTIDDIVATFNRDYPYAADQIASIGILNPDLKVRSSQSTEYRYRYSEIERRGRGSSVNDESAPTLPTPDFGKRSSASITMSPSAASSTSNVAAVTNPHQYYYRDFYGGMQGNSTHSPSLKSGDMAGRSRSNTATGHTSTRPSTGRSFDSGALQRQSSDVTSTHRPDSTATTYTSSQVQQENPRFSNLFHSALPMPDGPEESQRSSRASSRERGRTSDGYNVLWLAASLFEFNIETTKHEAGYPYLTYQAGEIFDIIAEKGELWLAKNQDDPAEMVGWIWSKHFAKLADS</sequence>
<feature type="compositionally biased region" description="Polar residues" evidence="2">
    <location>
        <begin position="493"/>
        <end position="508"/>
    </location>
</feature>
<feature type="compositionally biased region" description="Basic and acidic residues" evidence="2">
    <location>
        <begin position="1900"/>
        <end position="1913"/>
    </location>
</feature>
<feature type="region of interest" description="Disordered" evidence="2">
    <location>
        <begin position="126"/>
        <end position="154"/>
    </location>
</feature>
<organism evidence="4 5">
    <name type="scientific">Cordyceps militaris</name>
    <name type="common">Caterpillar fungus</name>
    <name type="synonym">Clavaria militaris</name>
    <dbReference type="NCBI Taxonomy" id="73501"/>
    <lineage>
        <taxon>Eukaryota</taxon>
        <taxon>Fungi</taxon>
        <taxon>Dikarya</taxon>
        <taxon>Ascomycota</taxon>
        <taxon>Pezizomycotina</taxon>
        <taxon>Sordariomycetes</taxon>
        <taxon>Hypocreomycetidae</taxon>
        <taxon>Hypocreales</taxon>
        <taxon>Cordycipitaceae</taxon>
        <taxon>Cordyceps</taxon>
    </lineage>
</organism>
<dbReference type="InterPro" id="IPR004148">
    <property type="entry name" value="BAR_dom"/>
</dbReference>
<feature type="region of interest" description="Disordered" evidence="2">
    <location>
        <begin position="721"/>
        <end position="751"/>
    </location>
</feature>
<evidence type="ECO:0000313" key="5">
    <source>
        <dbReference type="Proteomes" id="UP000323067"/>
    </source>
</evidence>
<evidence type="ECO:0000313" key="4">
    <source>
        <dbReference type="EMBL" id="ATY59105.1"/>
    </source>
</evidence>
<feature type="compositionally biased region" description="Polar residues" evidence="2">
    <location>
        <begin position="732"/>
        <end position="745"/>
    </location>
</feature>
<dbReference type="SUPFAM" id="SSF103657">
    <property type="entry name" value="BAR/IMD domain-like"/>
    <property type="match status" value="1"/>
</dbReference>
<dbReference type="Gene3D" id="1.20.900.10">
    <property type="entry name" value="Dbl homology (DH) domain"/>
    <property type="match status" value="1"/>
</dbReference>
<feature type="compositionally biased region" description="Polar residues" evidence="2">
    <location>
        <begin position="624"/>
        <end position="651"/>
    </location>
</feature>
<feature type="region of interest" description="Disordered" evidence="2">
    <location>
        <begin position="1744"/>
        <end position="1790"/>
    </location>
</feature>
<feature type="compositionally biased region" description="Low complexity" evidence="2">
    <location>
        <begin position="561"/>
        <end position="576"/>
    </location>
</feature>
<feature type="region of interest" description="Disordered" evidence="2">
    <location>
        <begin position="1009"/>
        <end position="1095"/>
    </location>
</feature>
<evidence type="ECO:0000256" key="2">
    <source>
        <dbReference type="SAM" id="MobiDB-lite"/>
    </source>
</evidence>
<dbReference type="PANTHER" id="PTHR22834">
    <property type="entry name" value="NUCLEAR FUSION PROTEIN FUS2"/>
    <property type="match status" value="1"/>
</dbReference>
<name>A0A2H4S7M5_CORMI</name>
<dbReference type="OrthoDB" id="10256089at2759"/>
<dbReference type="SMART" id="SM00325">
    <property type="entry name" value="RhoGEF"/>
    <property type="match status" value="1"/>
</dbReference>
<feature type="region of interest" description="Disordered" evidence="2">
    <location>
        <begin position="263"/>
        <end position="355"/>
    </location>
</feature>
<feature type="region of interest" description="Disordered" evidence="2">
    <location>
        <begin position="560"/>
        <end position="694"/>
    </location>
</feature>
<dbReference type="InterPro" id="IPR027267">
    <property type="entry name" value="AH/BAR_dom_sf"/>
</dbReference>
<dbReference type="Pfam" id="PF03114">
    <property type="entry name" value="BAR"/>
    <property type="match status" value="1"/>
</dbReference>
<keyword evidence="1" id="KW-0344">Guanine-nucleotide releasing factor</keyword>
<dbReference type="GO" id="GO:0005737">
    <property type="term" value="C:cytoplasm"/>
    <property type="evidence" value="ECO:0007669"/>
    <property type="project" value="InterPro"/>
</dbReference>
<feature type="region of interest" description="Disordered" evidence="2">
    <location>
        <begin position="412"/>
        <end position="432"/>
    </location>
</feature>
<proteinExistence type="predicted"/>
<accession>A0A2H4S7M5</accession>
<protein>
    <submittedName>
        <fullName evidence="4">Rho guanyl nucleotide exchange factor</fullName>
    </submittedName>
</protein>
<feature type="compositionally biased region" description="Polar residues" evidence="2">
    <location>
        <begin position="1332"/>
        <end position="1341"/>
    </location>
</feature>
<feature type="region of interest" description="Disordered" evidence="2">
    <location>
        <begin position="1324"/>
        <end position="1345"/>
    </location>
</feature>
<feature type="region of interest" description="Disordered" evidence="2">
    <location>
        <begin position="1200"/>
        <end position="1233"/>
    </location>
</feature>
<feature type="compositionally biased region" description="Basic and acidic residues" evidence="2">
    <location>
        <begin position="327"/>
        <end position="337"/>
    </location>
</feature>
<feature type="compositionally biased region" description="Polar residues" evidence="2">
    <location>
        <begin position="1867"/>
        <end position="1888"/>
    </location>
</feature>
<dbReference type="VEuPathDB" id="FungiDB:CCM_05925"/>
<feature type="compositionally biased region" description="Low complexity" evidence="2">
    <location>
        <begin position="517"/>
        <end position="531"/>
    </location>
</feature>
<dbReference type="GO" id="GO:0031991">
    <property type="term" value="P:regulation of actomyosin contractile ring contraction"/>
    <property type="evidence" value="ECO:0007669"/>
    <property type="project" value="TreeGrafter"/>
</dbReference>
<dbReference type="Proteomes" id="UP000323067">
    <property type="component" value="Chromosome iv"/>
</dbReference>
<dbReference type="PANTHER" id="PTHR22834:SF20">
    <property type="entry name" value="SH3 DOMAIN-CONTAINING PROTEIN"/>
    <property type="match status" value="1"/>
</dbReference>
<reference evidence="4 5" key="1">
    <citation type="journal article" date="2017" name="BMC Genomics">
        <title>Chromosome level assembly and secondary metabolite potential of the parasitic fungus Cordyceps militaris.</title>
        <authorList>
            <person name="Kramer G.J."/>
            <person name="Nodwell J.R."/>
        </authorList>
    </citation>
    <scope>NUCLEOTIDE SEQUENCE [LARGE SCALE GENOMIC DNA]</scope>
    <source>
        <strain evidence="4 5">ATCC 34164</strain>
    </source>
</reference>
<evidence type="ECO:0000256" key="1">
    <source>
        <dbReference type="ARBA" id="ARBA00022658"/>
    </source>
</evidence>
<feature type="domain" description="DH" evidence="3">
    <location>
        <begin position="1243"/>
        <end position="1460"/>
    </location>
</feature>
<dbReference type="SUPFAM" id="SSF48065">
    <property type="entry name" value="DBL homology domain (DH-domain)"/>
    <property type="match status" value="1"/>
</dbReference>
<evidence type="ECO:0000259" key="3">
    <source>
        <dbReference type="PROSITE" id="PS50010"/>
    </source>
</evidence>
<feature type="compositionally biased region" description="Polar residues" evidence="2">
    <location>
        <begin position="1828"/>
        <end position="1860"/>
    </location>
</feature>
<dbReference type="InterPro" id="IPR000219">
    <property type="entry name" value="DH_dom"/>
</dbReference>
<dbReference type="Gene3D" id="1.20.1270.60">
    <property type="entry name" value="Arfaptin homology (AH) domain/BAR domain"/>
    <property type="match status" value="1"/>
</dbReference>
<gene>
    <name evidence="4" type="ORF">A9K55_003293</name>
</gene>
<dbReference type="InterPro" id="IPR051492">
    <property type="entry name" value="Dynamin-Rho_GEF"/>
</dbReference>
<dbReference type="EMBL" id="CP023322">
    <property type="protein sequence ID" value="ATY59105.1"/>
    <property type="molecule type" value="Genomic_DNA"/>
</dbReference>
<feature type="region of interest" description="Disordered" evidence="2">
    <location>
        <begin position="1107"/>
        <end position="1167"/>
    </location>
</feature>